<dbReference type="GO" id="GO:0005524">
    <property type="term" value="F:ATP binding"/>
    <property type="evidence" value="ECO:0007669"/>
    <property type="project" value="UniProtKB-KW"/>
</dbReference>
<comment type="similarity">
    <text evidence="2">Belongs to the ABC transporter superfamily. ABCG family. Eye pigment precursor importer (TC 3.A.1.204) subfamily.</text>
</comment>
<dbReference type="PANTHER" id="PTHR48042">
    <property type="entry name" value="ABC TRANSPORTER G FAMILY MEMBER 11"/>
    <property type="match status" value="1"/>
</dbReference>
<comment type="subcellular location">
    <subcellularLocation>
        <location evidence="1">Membrane</location>
        <topology evidence="1">Multi-pass membrane protein</topology>
    </subcellularLocation>
</comment>
<dbReference type="InterPro" id="IPR043926">
    <property type="entry name" value="ABCG_dom"/>
</dbReference>
<dbReference type="SUPFAM" id="SSF52540">
    <property type="entry name" value="P-loop containing nucleoside triphosphate hydrolases"/>
    <property type="match status" value="1"/>
</dbReference>
<proteinExistence type="inferred from homology"/>
<feature type="transmembrane region" description="Helical" evidence="9">
    <location>
        <begin position="354"/>
        <end position="376"/>
    </location>
</feature>
<dbReference type="Pfam" id="PF00005">
    <property type="entry name" value="ABC_tran"/>
    <property type="match status" value="1"/>
</dbReference>
<keyword evidence="12" id="KW-1185">Reference proteome</keyword>
<evidence type="ECO:0000256" key="2">
    <source>
        <dbReference type="ARBA" id="ARBA00005814"/>
    </source>
</evidence>
<dbReference type="AlphaFoldDB" id="A0AAN7T1M6"/>
<dbReference type="Pfam" id="PF01061">
    <property type="entry name" value="ABC2_membrane"/>
    <property type="match status" value="1"/>
</dbReference>
<comment type="caution">
    <text evidence="11">The sequence shown here is derived from an EMBL/GenBank/DDBJ whole genome shotgun (WGS) entry which is preliminary data.</text>
</comment>
<evidence type="ECO:0000259" key="10">
    <source>
        <dbReference type="PROSITE" id="PS50893"/>
    </source>
</evidence>
<feature type="transmembrane region" description="Helical" evidence="9">
    <location>
        <begin position="467"/>
        <end position="488"/>
    </location>
</feature>
<feature type="transmembrane region" description="Helical" evidence="9">
    <location>
        <begin position="598"/>
        <end position="619"/>
    </location>
</feature>
<keyword evidence="8 9" id="KW-0472">Membrane</keyword>
<keyword evidence="6" id="KW-0067">ATP-binding</keyword>
<protein>
    <recommendedName>
        <fullName evidence="10">ABC transporter domain-containing protein</fullName>
    </recommendedName>
</protein>
<evidence type="ECO:0000256" key="9">
    <source>
        <dbReference type="SAM" id="Phobius"/>
    </source>
</evidence>
<evidence type="ECO:0000256" key="7">
    <source>
        <dbReference type="ARBA" id="ARBA00022989"/>
    </source>
</evidence>
<dbReference type="InterPro" id="IPR017871">
    <property type="entry name" value="ABC_transporter-like_CS"/>
</dbReference>
<dbReference type="GO" id="GO:0016887">
    <property type="term" value="F:ATP hydrolysis activity"/>
    <property type="evidence" value="ECO:0007669"/>
    <property type="project" value="InterPro"/>
</dbReference>
<accession>A0AAN7T1M6</accession>
<dbReference type="PROSITE" id="PS50893">
    <property type="entry name" value="ABC_TRANSPORTER_2"/>
    <property type="match status" value="1"/>
</dbReference>
<evidence type="ECO:0000256" key="1">
    <source>
        <dbReference type="ARBA" id="ARBA00004141"/>
    </source>
</evidence>
<keyword evidence="5" id="KW-0547">Nucleotide-binding</keyword>
<dbReference type="InterPro" id="IPR003593">
    <property type="entry name" value="AAA+_ATPase"/>
</dbReference>
<name>A0AAN7T1M6_9EURO</name>
<dbReference type="GO" id="GO:0016020">
    <property type="term" value="C:membrane"/>
    <property type="evidence" value="ECO:0007669"/>
    <property type="project" value="UniProtKB-SubCell"/>
</dbReference>
<organism evidence="11 12">
    <name type="scientific">Lithohypha guttulata</name>
    <dbReference type="NCBI Taxonomy" id="1690604"/>
    <lineage>
        <taxon>Eukaryota</taxon>
        <taxon>Fungi</taxon>
        <taxon>Dikarya</taxon>
        <taxon>Ascomycota</taxon>
        <taxon>Pezizomycotina</taxon>
        <taxon>Eurotiomycetes</taxon>
        <taxon>Chaetothyriomycetidae</taxon>
        <taxon>Chaetothyriales</taxon>
        <taxon>Trichomeriaceae</taxon>
        <taxon>Lithohypha</taxon>
    </lineage>
</organism>
<dbReference type="Pfam" id="PF19055">
    <property type="entry name" value="ABC2_membrane_7"/>
    <property type="match status" value="1"/>
</dbReference>
<dbReference type="InterPro" id="IPR052215">
    <property type="entry name" value="Plant_ABCG"/>
</dbReference>
<evidence type="ECO:0000256" key="5">
    <source>
        <dbReference type="ARBA" id="ARBA00022741"/>
    </source>
</evidence>
<feature type="transmembrane region" description="Helical" evidence="9">
    <location>
        <begin position="495"/>
        <end position="517"/>
    </location>
</feature>
<keyword evidence="3" id="KW-0813">Transport</keyword>
<feature type="transmembrane region" description="Helical" evidence="9">
    <location>
        <begin position="388"/>
        <end position="408"/>
    </location>
</feature>
<dbReference type="SMART" id="SM00382">
    <property type="entry name" value="AAA"/>
    <property type="match status" value="1"/>
</dbReference>
<dbReference type="PROSITE" id="PS00211">
    <property type="entry name" value="ABC_TRANSPORTER_1"/>
    <property type="match status" value="1"/>
</dbReference>
<feature type="transmembrane region" description="Helical" evidence="9">
    <location>
        <begin position="429"/>
        <end position="455"/>
    </location>
</feature>
<keyword evidence="7 9" id="KW-1133">Transmembrane helix</keyword>
<sequence length="624" mass="69486">MSEKDSESAPDSIFRNDVIRSFSWSNINVQVRDRRTKQSLKLLDSCDGYVEAGQLVALMGPSGSGKTTLLNVLAHRSQTPWTGEIKANTVSVGKEDLRQISGYVEQEDALTGSLTVRETIDFSAKLALHGLSASTRCAIVQNLVDSFGLNRQEHTIIGTPLRKGISGGQKRRVSVASQLVTSPNVLFLDEPTSGLDSAASFNVMQFISSVAKKHGLVIIASIHQPATTTFQLFDQLLLLAKGRTCYFGPVQEVSDYFNSIVPMPLHTNPAEFLLDLVNTDFDSTAADQSGPRLAAICDLWSTSQMYKTLQSAVSTAPTKTIEPIFKTSRLGHPSRPDIPLILLHRSFIKSYRDVLAYGTRVAMYIGLAIMMGTVWLRLDYTQASIQPFVNALFFGGAFMSFMAVAYVPSIIEDIHTLRKEHANGLYGPLSFVIANFLVGLPWLLLITLAFSIIVYWLSNFRDTAGGFWIWVLWLFLDLVAAESLVVLLSAIFPIFVVALAATAFANGLWMSVGGFLVPMGTLNVFWKYAFHYIDYQAYVFQAMMVNQFKDTIYDCDRVNDGGYYCMYPSDLQNQGKTRGTAVLDAYNYSYEDGKMWEWLGIMLGIIVGYRILGYVAMWFRLRRN</sequence>
<dbReference type="InterPro" id="IPR027417">
    <property type="entry name" value="P-loop_NTPase"/>
</dbReference>
<dbReference type="GO" id="GO:0140359">
    <property type="term" value="F:ABC-type transporter activity"/>
    <property type="evidence" value="ECO:0007669"/>
    <property type="project" value="InterPro"/>
</dbReference>
<evidence type="ECO:0000313" key="11">
    <source>
        <dbReference type="EMBL" id="KAK5087862.1"/>
    </source>
</evidence>
<gene>
    <name evidence="11" type="ORF">LTR05_002077</name>
</gene>
<evidence type="ECO:0000313" key="12">
    <source>
        <dbReference type="Proteomes" id="UP001309876"/>
    </source>
</evidence>
<evidence type="ECO:0000256" key="4">
    <source>
        <dbReference type="ARBA" id="ARBA00022692"/>
    </source>
</evidence>
<dbReference type="Proteomes" id="UP001309876">
    <property type="component" value="Unassembled WGS sequence"/>
</dbReference>
<dbReference type="PANTHER" id="PTHR48042:SF11">
    <property type="entry name" value="ABC TRANSPORTER G FAMILY MEMBER 11"/>
    <property type="match status" value="1"/>
</dbReference>
<evidence type="ECO:0000256" key="8">
    <source>
        <dbReference type="ARBA" id="ARBA00023136"/>
    </source>
</evidence>
<keyword evidence="4 9" id="KW-0812">Transmembrane</keyword>
<evidence type="ECO:0000256" key="6">
    <source>
        <dbReference type="ARBA" id="ARBA00022840"/>
    </source>
</evidence>
<dbReference type="EMBL" id="JAVRRJ010000002">
    <property type="protein sequence ID" value="KAK5087862.1"/>
    <property type="molecule type" value="Genomic_DNA"/>
</dbReference>
<dbReference type="InterPro" id="IPR003439">
    <property type="entry name" value="ABC_transporter-like_ATP-bd"/>
</dbReference>
<dbReference type="Gene3D" id="3.40.50.300">
    <property type="entry name" value="P-loop containing nucleotide triphosphate hydrolases"/>
    <property type="match status" value="1"/>
</dbReference>
<dbReference type="InterPro" id="IPR013525">
    <property type="entry name" value="ABC2_TM"/>
</dbReference>
<evidence type="ECO:0000256" key="3">
    <source>
        <dbReference type="ARBA" id="ARBA00022448"/>
    </source>
</evidence>
<feature type="domain" description="ABC transporter" evidence="10">
    <location>
        <begin position="13"/>
        <end position="266"/>
    </location>
</feature>
<reference evidence="11 12" key="1">
    <citation type="submission" date="2023-08" db="EMBL/GenBank/DDBJ databases">
        <title>Black Yeasts Isolated from many extreme environments.</title>
        <authorList>
            <person name="Coleine C."/>
            <person name="Stajich J.E."/>
            <person name="Selbmann L."/>
        </authorList>
    </citation>
    <scope>NUCLEOTIDE SEQUENCE [LARGE SCALE GENOMIC DNA]</scope>
    <source>
        <strain evidence="11 12">CCFEE 5910</strain>
    </source>
</reference>